<dbReference type="RefSeq" id="WP_380000283.1">
    <property type="nucleotide sequence ID" value="NZ_JBHSGN010000128.1"/>
</dbReference>
<feature type="transmembrane region" description="Helical" evidence="1">
    <location>
        <begin position="97"/>
        <end position="116"/>
    </location>
</feature>
<reference evidence="3" key="1">
    <citation type="journal article" date="2019" name="Int. J. Syst. Evol. Microbiol.">
        <title>The Global Catalogue of Microorganisms (GCM) 10K type strain sequencing project: providing services to taxonomists for standard genome sequencing and annotation.</title>
        <authorList>
            <consortium name="The Broad Institute Genomics Platform"/>
            <consortium name="The Broad Institute Genome Sequencing Center for Infectious Disease"/>
            <person name="Wu L."/>
            <person name="Ma J."/>
        </authorList>
    </citation>
    <scope>NUCLEOTIDE SEQUENCE [LARGE SCALE GENOMIC DNA]</scope>
    <source>
        <strain evidence="3">CCUG 66188</strain>
    </source>
</reference>
<keyword evidence="1" id="KW-0812">Transmembrane</keyword>
<accession>A0ABV9L343</accession>
<organism evidence="2 3">
    <name type="scientific">Dysgonomonas termitidis</name>
    <dbReference type="NCBI Taxonomy" id="1516126"/>
    <lineage>
        <taxon>Bacteria</taxon>
        <taxon>Pseudomonadati</taxon>
        <taxon>Bacteroidota</taxon>
        <taxon>Bacteroidia</taxon>
        <taxon>Bacteroidales</taxon>
        <taxon>Dysgonomonadaceae</taxon>
        <taxon>Dysgonomonas</taxon>
    </lineage>
</organism>
<protein>
    <submittedName>
        <fullName evidence="2">Uncharacterized protein</fullName>
    </submittedName>
</protein>
<proteinExistence type="predicted"/>
<name>A0ABV9L343_9BACT</name>
<comment type="caution">
    <text evidence="2">The sequence shown here is derived from an EMBL/GenBank/DDBJ whole genome shotgun (WGS) entry which is preliminary data.</text>
</comment>
<sequence>MNEILNVNSNNITAKDIHGSNINQGNNNEIPNDGESDETQLYRHISKIETDIEKINGKIKRKCVFFWISAFSFLFSLITICGFFVSKDTVIVEESIVLVIVGVLATFIVVGNYYQVDRIEDKFSDKLKDIKAEIQYLIEKNEKVLDEKIKEYKSDQSIPVTHRLNIKINEMVDSINLIRSTPFKNKVEMQLLIDKAYNARNLYIKYIEENRIFIDLTIVSYAQDITNEVNRYITSLHRIILLLPRHEELDSAIKNSTEIENNVFNNKIPDLQRKIDDRFREIYTK</sequence>
<gene>
    <name evidence="2" type="ORF">ACFO6W_21400</name>
</gene>
<evidence type="ECO:0000313" key="3">
    <source>
        <dbReference type="Proteomes" id="UP001596023"/>
    </source>
</evidence>
<keyword evidence="1" id="KW-1133">Transmembrane helix</keyword>
<keyword evidence="1" id="KW-0472">Membrane</keyword>
<evidence type="ECO:0000256" key="1">
    <source>
        <dbReference type="SAM" id="Phobius"/>
    </source>
</evidence>
<evidence type="ECO:0000313" key="2">
    <source>
        <dbReference type="EMBL" id="MFC4676246.1"/>
    </source>
</evidence>
<dbReference type="EMBL" id="JBHSGN010000128">
    <property type="protein sequence ID" value="MFC4676246.1"/>
    <property type="molecule type" value="Genomic_DNA"/>
</dbReference>
<feature type="transmembrane region" description="Helical" evidence="1">
    <location>
        <begin position="64"/>
        <end position="85"/>
    </location>
</feature>
<dbReference type="Proteomes" id="UP001596023">
    <property type="component" value="Unassembled WGS sequence"/>
</dbReference>
<keyword evidence="3" id="KW-1185">Reference proteome</keyword>